<evidence type="ECO:0000313" key="2">
    <source>
        <dbReference type="Proteomes" id="UP001187192"/>
    </source>
</evidence>
<comment type="caution">
    <text evidence="1">The sequence shown here is derived from an EMBL/GenBank/DDBJ whole genome shotgun (WGS) entry which is preliminary data.</text>
</comment>
<reference evidence="1" key="1">
    <citation type="submission" date="2023-07" db="EMBL/GenBank/DDBJ databases">
        <title>draft genome sequence of fig (Ficus carica).</title>
        <authorList>
            <person name="Takahashi T."/>
            <person name="Nishimura K."/>
        </authorList>
    </citation>
    <scope>NUCLEOTIDE SEQUENCE</scope>
</reference>
<gene>
    <name evidence="1" type="ORF">TIFTF001_033788</name>
</gene>
<proteinExistence type="predicted"/>
<keyword evidence="2" id="KW-1185">Reference proteome</keyword>
<evidence type="ECO:0000313" key="1">
    <source>
        <dbReference type="EMBL" id="GMN64689.1"/>
    </source>
</evidence>
<dbReference type="Proteomes" id="UP001187192">
    <property type="component" value="Unassembled WGS sequence"/>
</dbReference>
<sequence>MEMMSVGATIGNGGQHDGERWWLCAVARKNGGGGCCKEDEDGCSGIVFLHKKVRGGVRVK</sequence>
<protein>
    <submittedName>
        <fullName evidence="1">Uncharacterized protein</fullName>
    </submittedName>
</protein>
<dbReference type="EMBL" id="BTGU01000191">
    <property type="protein sequence ID" value="GMN64689.1"/>
    <property type="molecule type" value="Genomic_DNA"/>
</dbReference>
<accession>A0AA88DZ79</accession>
<organism evidence="1 2">
    <name type="scientific">Ficus carica</name>
    <name type="common">Common fig</name>
    <dbReference type="NCBI Taxonomy" id="3494"/>
    <lineage>
        <taxon>Eukaryota</taxon>
        <taxon>Viridiplantae</taxon>
        <taxon>Streptophyta</taxon>
        <taxon>Embryophyta</taxon>
        <taxon>Tracheophyta</taxon>
        <taxon>Spermatophyta</taxon>
        <taxon>Magnoliopsida</taxon>
        <taxon>eudicotyledons</taxon>
        <taxon>Gunneridae</taxon>
        <taxon>Pentapetalae</taxon>
        <taxon>rosids</taxon>
        <taxon>fabids</taxon>
        <taxon>Rosales</taxon>
        <taxon>Moraceae</taxon>
        <taxon>Ficeae</taxon>
        <taxon>Ficus</taxon>
    </lineage>
</organism>
<name>A0AA88DZ79_FICCA</name>
<dbReference type="AlphaFoldDB" id="A0AA88DZ79"/>